<accession>A0A8J7P8K1</accession>
<evidence type="ECO:0000313" key="4">
    <source>
        <dbReference type="EMBL" id="MBN8660616.1"/>
    </source>
</evidence>
<feature type="domain" description="Bacterial type II secretion system protein E" evidence="3">
    <location>
        <begin position="203"/>
        <end position="480"/>
    </location>
</feature>
<dbReference type="Proteomes" id="UP000664277">
    <property type="component" value="Unassembled WGS sequence"/>
</dbReference>
<evidence type="ECO:0000313" key="5">
    <source>
        <dbReference type="Proteomes" id="UP000664277"/>
    </source>
</evidence>
<dbReference type="Pfam" id="PF00437">
    <property type="entry name" value="T2SSE"/>
    <property type="match status" value="1"/>
</dbReference>
<name>A0A8J7P8K1_9BACT</name>
<dbReference type="GO" id="GO:0016887">
    <property type="term" value="F:ATP hydrolysis activity"/>
    <property type="evidence" value="ECO:0007669"/>
    <property type="project" value="InterPro"/>
</dbReference>
<protein>
    <submittedName>
        <fullName evidence="4">CpaF family protein</fullName>
    </submittedName>
</protein>
<dbReference type="InterPro" id="IPR027417">
    <property type="entry name" value="P-loop_NTPase"/>
</dbReference>
<proteinExistence type="inferred from homology"/>
<comment type="caution">
    <text evidence="4">The sequence shown here is derived from an EMBL/GenBank/DDBJ whole genome shotgun (WGS) entry which is preliminary data.</text>
</comment>
<dbReference type="InterPro" id="IPR050921">
    <property type="entry name" value="T4SS_GSP_E_ATPase"/>
</dbReference>
<sequence>MGDERKDQNLPAKPTSSLMGQLVRQRQGEGIVPSQQQNTGLAGGQAGTNVGARPGAAPPPGQSGMARPGGAAPQTGVAGARPAGGGGVPATEGPTRSDIERIDAKDEYGGFGHGGGPADAGGGGGDVGGKFSANQQLIREREKFIIEQLRRELDTSRLTNISEDTQAQVRARIREIVNSDPAPLTMMEKGILLQNVLDEVFGFGPLGPLLRDPSVGDICVNSVGSVYVERHGRLEKTSVVFENDRHLRQTIDKIIQPLGRRLDENSPMVDARLPNGSRVNATIPPVTIDGPTITIRCFGTSIMSLGQLCEKGSMSVQMAEVLKACVKGRINMIISGGTGSGKTTLLNALSAHINPRERIITIEDAAELRLQHEHWVRMETRPPNTEGRGQITQRMLVINCLRMRPDRIILGECRGEEAFDMLQAMNTGHSGSMTTIHANNPRDCTKRLENMILMCGMEMPQKAARELIASAIQVIVQIKRLEDGTRRVTEIAEITGMEGDTIAISTMFALEREGRDPRGFFKCRHVGSGLPPKFLEQLEQEAVPFKLEWLR</sequence>
<dbReference type="Gene3D" id="3.30.450.380">
    <property type="match status" value="1"/>
</dbReference>
<dbReference type="SUPFAM" id="SSF52540">
    <property type="entry name" value="P-loop containing nucleoside triphosphate hydrolases"/>
    <property type="match status" value="1"/>
</dbReference>
<evidence type="ECO:0000256" key="1">
    <source>
        <dbReference type="ARBA" id="ARBA00006611"/>
    </source>
</evidence>
<dbReference type="AlphaFoldDB" id="A0A8J7P8K1"/>
<dbReference type="PANTHER" id="PTHR30486:SF15">
    <property type="entry name" value="TYPE II_IV SECRETION SYSTEM ATPASE"/>
    <property type="match status" value="1"/>
</dbReference>
<dbReference type="InterPro" id="IPR001482">
    <property type="entry name" value="T2SS/T4SS_dom"/>
</dbReference>
<dbReference type="PANTHER" id="PTHR30486">
    <property type="entry name" value="TWITCHING MOTILITY PROTEIN PILT"/>
    <property type="match status" value="1"/>
</dbReference>
<dbReference type="Gene3D" id="3.40.50.300">
    <property type="entry name" value="P-loop containing nucleotide triphosphate hydrolases"/>
    <property type="match status" value="1"/>
</dbReference>
<dbReference type="EMBL" id="JAFLCK010000012">
    <property type="protein sequence ID" value="MBN8660616.1"/>
    <property type="molecule type" value="Genomic_DNA"/>
</dbReference>
<reference evidence="4" key="1">
    <citation type="submission" date="2021-02" db="EMBL/GenBank/DDBJ databases">
        <title>Genome-Resolved Metagenomics of a Microbial Community Performing Photosynthetic Biological Nutrient Removal.</title>
        <authorList>
            <person name="Mcdaniel E.A."/>
        </authorList>
    </citation>
    <scope>NUCLEOTIDE SEQUENCE</scope>
    <source>
        <strain evidence="4">UWPOB_OBS1</strain>
    </source>
</reference>
<feature type="region of interest" description="Disordered" evidence="2">
    <location>
        <begin position="1"/>
        <end position="95"/>
    </location>
</feature>
<evidence type="ECO:0000256" key="2">
    <source>
        <dbReference type="SAM" id="MobiDB-lite"/>
    </source>
</evidence>
<evidence type="ECO:0000259" key="3">
    <source>
        <dbReference type="Pfam" id="PF00437"/>
    </source>
</evidence>
<gene>
    <name evidence="4" type="ORF">J0M35_09655</name>
</gene>
<comment type="similarity">
    <text evidence="1">Belongs to the GSP E family.</text>
</comment>
<dbReference type="CDD" id="cd01130">
    <property type="entry name" value="VirB11-like_ATPase"/>
    <property type="match status" value="1"/>
</dbReference>
<organism evidence="4 5">
    <name type="scientific">Candidatus Obscuribacter phosphatis</name>
    <dbReference type="NCBI Taxonomy" id="1906157"/>
    <lineage>
        <taxon>Bacteria</taxon>
        <taxon>Bacillati</taxon>
        <taxon>Candidatus Melainabacteria</taxon>
        <taxon>Candidatus Obscuribacterales</taxon>
        <taxon>Candidatus Obscuribacteraceae</taxon>
        <taxon>Candidatus Obscuribacter</taxon>
    </lineage>
</organism>